<evidence type="ECO:0000313" key="1">
    <source>
        <dbReference type="EMBL" id="HIU27169.1"/>
    </source>
</evidence>
<protein>
    <submittedName>
        <fullName evidence="1">Uncharacterized protein</fullName>
    </submittedName>
</protein>
<evidence type="ECO:0000313" key="2">
    <source>
        <dbReference type="Proteomes" id="UP000824091"/>
    </source>
</evidence>
<comment type="caution">
    <text evidence="1">The sequence shown here is derived from an EMBL/GenBank/DDBJ whole genome shotgun (WGS) entry which is preliminary data.</text>
</comment>
<reference evidence="1" key="2">
    <citation type="journal article" date="2021" name="PeerJ">
        <title>Extensive microbial diversity within the chicken gut microbiome revealed by metagenomics and culture.</title>
        <authorList>
            <person name="Gilroy R."/>
            <person name="Ravi A."/>
            <person name="Getino M."/>
            <person name="Pursley I."/>
            <person name="Horton D.L."/>
            <person name="Alikhan N.F."/>
            <person name="Baker D."/>
            <person name="Gharbi K."/>
            <person name="Hall N."/>
            <person name="Watson M."/>
            <person name="Adriaenssens E.M."/>
            <person name="Foster-Nyarko E."/>
            <person name="Jarju S."/>
            <person name="Secka A."/>
            <person name="Antonio M."/>
            <person name="Oren A."/>
            <person name="Chaudhuri R.R."/>
            <person name="La Ragione R."/>
            <person name="Hildebrand F."/>
            <person name="Pallen M.J."/>
        </authorList>
    </citation>
    <scope>NUCLEOTIDE SEQUENCE</scope>
    <source>
        <strain evidence="1">11300</strain>
    </source>
</reference>
<dbReference type="Proteomes" id="UP000824091">
    <property type="component" value="Unassembled WGS sequence"/>
</dbReference>
<sequence>MTKSKKLKYYGAAGTVPWKNLIFTYCEPDGTINMEIIKSEIQNKI</sequence>
<reference evidence="1" key="1">
    <citation type="submission" date="2020-10" db="EMBL/GenBank/DDBJ databases">
        <authorList>
            <person name="Gilroy R."/>
        </authorList>
    </citation>
    <scope>NUCLEOTIDE SEQUENCE</scope>
    <source>
        <strain evidence="1">11300</strain>
    </source>
</reference>
<dbReference type="AlphaFoldDB" id="A0A9D1I2V0"/>
<organism evidence="1 2">
    <name type="scientific">Candidatus Fimisoma avicola</name>
    <dbReference type="NCBI Taxonomy" id="2840826"/>
    <lineage>
        <taxon>Bacteria</taxon>
        <taxon>Bacillati</taxon>
        <taxon>Bacillota</taxon>
        <taxon>Clostridia</taxon>
        <taxon>Eubacteriales</taxon>
        <taxon>Candidatus Fimisoma</taxon>
    </lineage>
</organism>
<gene>
    <name evidence="1" type="ORF">IAD16_02155</name>
</gene>
<accession>A0A9D1I2V0</accession>
<dbReference type="EMBL" id="DVMO01000035">
    <property type="protein sequence ID" value="HIU27169.1"/>
    <property type="molecule type" value="Genomic_DNA"/>
</dbReference>
<proteinExistence type="predicted"/>
<name>A0A9D1I2V0_9FIRM</name>